<dbReference type="OrthoDB" id="9793389at2"/>
<evidence type="ECO:0000313" key="3">
    <source>
        <dbReference type="Proteomes" id="UP000198131"/>
    </source>
</evidence>
<gene>
    <name evidence="2" type="ORF">SAMN06265337_1704</name>
</gene>
<dbReference type="InterPro" id="IPR045057">
    <property type="entry name" value="Gcn5-rel_NAT"/>
</dbReference>
<name>A0A212TL31_9BACT</name>
<dbReference type="AlphaFoldDB" id="A0A212TL31"/>
<proteinExistence type="predicted"/>
<sequence>MSVHVKHHPQDQEFTIEQDGFSGELAYSKPQSNVIDFTHTFVAEELRGQGLAEELAKAGLAYARQEGLQVKTSCKFMAGFVRQHPEYQDLLA</sequence>
<dbReference type="InterPro" id="IPR016181">
    <property type="entry name" value="Acyl_CoA_acyltransferase"/>
</dbReference>
<dbReference type="RefSeq" id="WP_088842946.1">
    <property type="nucleotide sequence ID" value="NZ_FYEW01000001.1"/>
</dbReference>
<organism evidence="2 3">
    <name type="scientific">Hymenobacter gelipurpurascens</name>
    <dbReference type="NCBI Taxonomy" id="89968"/>
    <lineage>
        <taxon>Bacteria</taxon>
        <taxon>Pseudomonadati</taxon>
        <taxon>Bacteroidota</taxon>
        <taxon>Cytophagia</taxon>
        <taxon>Cytophagales</taxon>
        <taxon>Hymenobacteraceae</taxon>
        <taxon>Hymenobacter</taxon>
    </lineage>
</organism>
<dbReference type="PANTHER" id="PTHR31435">
    <property type="entry name" value="PROTEIN NATD1"/>
    <property type="match status" value="1"/>
</dbReference>
<reference evidence="3" key="1">
    <citation type="submission" date="2017-06" db="EMBL/GenBank/DDBJ databases">
        <authorList>
            <person name="Varghese N."/>
            <person name="Submissions S."/>
        </authorList>
    </citation>
    <scope>NUCLEOTIDE SEQUENCE [LARGE SCALE GENOMIC DNA]</scope>
    <source>
        <strain evidence="3">DSM 11116</strain>
    </source>
</reference>
<accession>A0A212TL31</accession>
<dbReference type="PANTHER" id="PTHR31435:SF9">
    <property type="entry name" value="PROTEIN NATD1"/>
    <property type="match status" value="1"/>
</dbReference>
<dbReference type="EMBL" id="FYEW01000001">
    <property type="protein sequence ID" value="SNC66712.1"/>
    <property type="molecule type" value="Genomic_DNA"/>
</dbReference>
<dbReference type="PROSITE" id="PS51729">
    <property type="entry name" value="GNAT_YJDJ"/>
    <property type="match status" value="1"/>
</dbReference>
<dbReference type="CDD" id="cd04301">
    <property type="entry name" value="NAT_SF"/>
    <property type="match status" value="1"/>
</dbReference>
<dbReference type="Proteomes" id="UP000198131">
    <property type="component" value="Unassembled WGS sequence"/>
</dbReference>
<dbReference type="Gene3D" id="3.40.630.30">
    <property type="match status" value="1"/>
</dbReference>
<dbReference type="InterPro" id="IPR031165">
    <property type="entry name" value="GNAT_YJDJ"/>
</dbReference>
<evidence type="ECO:0000259" key="1">
    <source>
        <dbReference type="PROSITE" id="PS51729"/>
    </source>
</evidence>
<dbReference type="Pfam" id="PF14542">
    <property type="entry name" value="Acetyltransf_CG"/>
    <property type="match status" value="1"/>
</dbReference>
<feature type="domain" description="N-acetyltransferase" evidence="1">
    <location>
        <begin position="6"/>
        <end position="92"/>
    </location>
</feature>
<keyword evidence="3" id="KW-1185">Reference proteome</keyword>
<protein>
    <recommendedName>
        <fullName evidence="1">N-acetyltransferase domain-containing protein</fullName>
    </recommendedName>
</protein>
<evidence type="ECO:0000313" key="2">
    <source>
        <dbReference type="EMBL" id="SNC66712.1"/>
    </source>
</evidence>
<dbReference type="SUPFAM" id="SSF55729">
    <property type="entry name" value="Acyl-CoA N-acyltransferases (Nat)"/>
    <property type="match status" value="1"/>
</dbReference>